<dbReference type="Pfam" id="PF00583">
    <property type="entry name" value="Acetyltransf_1"/>
    <property type="match status" value="1"/>
</dbReference>
<evidence type="ECO:0000256" key="1">
    <source>
        <dbReference type="ARBA" id="ARBA00022679"/>
    </source>
</evidence>
<sequence>MKIRKANQNDVQVLVSLIRASFKTVADRFNLTLENCPRHPSNCTWDWIKTALDQGVHYFILEMDGDAVGCFALEQAGPEVCYLERLAVLPGRRNQGLGRALADFALEQAKSQGCKRVEVGIIAEQLDLRDWYAKIGFTENGEKEFPHLPFRAAFMVYALS</sequence>
<proteinExistence type="predicted"/>
<organism evidence="4 5">
    <name type="scientific">Desulfatibacillum alkenivorans DSM 16219</name>
    <dbReference type="NCBI Taxonomy" id="1121393"/>
    <lineage>
        <taxon>Bacteria</taxon>
        <taxon>Pseudomonadati</taxon>
        <taxon>Thermodesulfobacteriota</taxon>
        <taxon>Desulfobacteria</taxon>
        <taxon>Desulfobacterales</taxon>
        <taxon>Desulfatibacillaceae</taxon>
        <taxon>Desulfatibacillum</taxon>
    </lineage>
</organism>
<gene>
    <name evidence="4" type="ORF">SAMN02745216_01955</name>
</gene>
<dbReference type="STRING" id="1121393.SAMN02745216_01955"/>
<dbReference type="Proteomes" id="UP000183994">
    <property type="component" value="Unassembled WGS sequence"/>
</dbReference>
<dbReference type="SUPFAM" id="SSF55729">
    <property type="entry name" value="Acyl-CoA N-acyltransferases (Nat)"/>
    <property type="match status" value="1"/>
</dbReference>
<reference evidence="5" key="1">
    <citation type="submission" date="2016-11" db="EMBL/GenBank/DDBJ databases">
        <authorList>
            <person name="Varghese N."/>
            <person name="Submissions S."/>
        </authorList>
    </citation>
    <scope>NUCLEOTIDE SEQUENCE [LARGE SCALE GENOMIC DNA]</scope>
    <source>
        <strain evidence="5">DSM 16219</strain>
    </source>
</reference>
<evidence type="ECO:0000313" key="5">
    <source>
        <dbReference type="Proteomes" id="UP000183994"/>
    </source>
</evidence>
<dbReference type="OrthoDB" id="9813917at2"/>
<feature type="domain" description="N-acetyltransferase" evidence="3">
    <location>
        <begin position="1"/>
        <end position="160"/>
    </location>
</feature>
<dbReference type="InterPro" id="IPR000182">
    <property type="entry name" value="GNAT_dom"/>
</dbReference>
<keyword evidence="2" id="KW-0012">Acyltransferase</keyword>
<dbReference type="Gene3D" id="3.40.630.30">
    <property type="match status" value="1"/>
</dbReference>
<dbReference type="PROSITE" id="PS51186">
    <property type="entry name" value="GNAT"/>
    <property type="match status" value="1"/>
</dbReference>
<dbReference type="GO" id="GO:0016747">
    <property type="term" value="F:acyltransferase activity, transferring groups other than amino-acyl groups"/>
    <property type="evidence" value="ECO:0007669"/>
    <property type="project" value="InterPro"/>
</dbReference>
<dbReference type="CDD" id="cd04301">
    <property type="entry name" value="NAT_SF"/>
    <property type="match status" value="1"/>
</dbReference>
<keyword evidence="1" id="KW-0808">Transferase</keyword>
<accession>A0A1M6KP16</accession>
<evidence type="ECO:0000259" key="3">
    <source>
        <dbReference type="PROSITE" id="PS51186"/>
    </source>
</evidence>
<evidence type="ECO:0000256" key="2">
    <source>
        <dbReference type="ARBA" id="ARBA00023315"/>
    </source>
</evidence>
<dbReference type="AlphaFoldDB" id="A0A1M6KP16"/>
<name>A0A1M6KP16_9BACT</name>
<dbReference type="PANTHER" id="PTHR43877">
    <property type="entry name" value="AMINOALKYLPHOSPHONATE N-ACETYLTRANSFERASE-RELATED-RELATED"/>
    <property type="match status" value="1"/>
</dbReference>
<dbReference type="EMBL" id="FQZU01000009">
    <property type="protein sequence ID" value="SHJ60679.1"/>
    <property type="molecule type" value="Genomic_DNA"/>
</dbReference>
<evidence type="ECO:0000313" key="4">
    <source>
        <dbReference type="EMBL" id="SHJ60679.1"/>
    </source>
</evidence>
<dbReference type="RefSeq" id="WP_073475319.1">
    <property type="nucleotide sequence ID" value="NZ_FQZU01000009.1"/>
</dbReference>
<keyword evidence="5" id="KW-1185">Reference proteome</keyword>
<dbReference type="InterPro" id="IPR050832">
    <property type="entry name" value="Bact_Acetyltransf"/>
</dbReference>
<dbReference type="InterPro" id="IPR016181">
    <property type="entry name" value="Acyl_CoA_acyltransferase"/>
</dbReference>
<protein>
    <submittedName>
        <fullName evidence="4">N-acetylglutamate synthase, GNAT family</fullName>
    </submittedName>
</protein>